<gene>
    <name evidence="1" type="ORF">RCOM_0978760</name>
</gene>
<dbReference type="InParanoid" id="B9S5L9"/>
<evidence type="ECO:0000313" key="2">
    <source>
        <dbReference type="Proteomes" id="UP000008311"/>
    </source>
</evidence>
<dbReference type="AlphaFoldDB" id="B9S5L9"/>
<dbReference type="eggNOG" id="ENOG502QQUB">
    <property type="taxonomic scope" value="Eukaryota"/>
</dbReference>
<name>B9S5L9_RICCO</name>
<evidence type="ECO:0000313" key="1">
    <source>
        <dbReference type="EMBL" id="EEF41144.1"/>
    </source>
</evidence>
<dbReference type="Proteomes" id="UP000008311">
    <property type="component" value="Unassembled WGS sequence"/>
</dbReference>
<accession>B9S5L9</accession>
<dbReference type="EMBL" id="EQ973874">
    <property type="protein sequence ID" value="EEF41144.1"/>
    <property type="molecule type" value="Genomic_DNA"/>
</dbReference>
<sequence>MERLRPHVGFKGWDYCVPWKLSDDQRFPDWMDCCCGGTENTQVNGGEELQFPVSSVLTCRDIIFQHPRTKYCDLLARLPSSMPLESGP</sequence>
<reference evidence="2" key="1">
    <citation type="journal article" date="2010" name="Nat. Biotechnol.">
        <title>Draft genome sequence of the oilseed species Ricinus communis.</title>
        <authorList>
            <person name="Chan A.P."/>
            <person name="Crabtree J."/>
            <person name="Zhao Q."/>
            <person name="Lorenzi H."/>
            <person name="Orvis J."/>
            <person name="Puiu D."/>
            <person name="Melake-Berhan A."/>
            <person name="Jones K.M."/>
            <person name="Redman J."/>
            <person name="Chen G."/>
            <person name="Cahoon E.B."/>
            <person name="Gedil M."/>
            <person name="Stanke M."/>
            <person name="Haas B.J."/>
            <person name="Wortman J.R."/>
            <person name="Fraser-Liggett C.M."/>
            <person name="Ravel J."/>
            <person name="Rabinowicz P.D."/>
        </authorList>
    </citation>
    <scope>NUCLEOTIDE SEQUENCE [LARGE SCALE GENOMIC DNA]</scope>
    <source>
        <strain evidence="2">cv. Hale</strain>
    </source>
</reference>
<organism evidence="1 2">
    <name type="scientific">Ricinus communis</name>
    <name type="common">Castor bean</name>
    <dbReference type="NCBI Taxonomy" id="3988"/>
    <lineage>
        <taxon>Eukaryota</taxon>
        <taxon>Viridiplantae</taxon>
        <taxon>Streptophyta</taxon>
        <taxon>Embryophyta</taxon>
        <taxon>Tracheophyta</taxon>
        <taxon>Spermatophyta</taxon>
        <taxon>Magnoliopsida</taxon>
        <taxon>eudicotyledons</taxon>
        <taxon>Gunneridae</taxon>
        <taxon>Pentapetalae</taxon>
        <taxon>rosids</taxon>
        <taxon>fabids</taxon>
        <taxon>Malpighiales</taxon>
        <taxon>Euphorbiaceae</taxon>
        <taxon>Acalyphoideae</taxon>
        <taxon>Acalypheae</taxon>
        <taxon>Ricinus</taxon>
    </lineage>
</organism>
<protein>
    <submittedName>
        <fullName evidence="1">Uncharacterized protein</fullName>
    </submittedName>
</protein>
<keyword evidence="2" id="KW-1185">Reference proteome</keyword>
<proteinExistence type="predicted"/>